<protein>
    <submittedName>
        <fullName evidence="2">Uncharacterized protein</fullName>
    </submittedName>
</protein>
<feature type="transmembrane region" description="Helical" evidence="1">
    <location>
        <begin position="112"/>
        <end position="130"/>
    </location>
</feature>
<keyword evidence="1" id="KW-0472">Membrane</keyword>
<dbReference type="Proteomes" id="UP000193144">
    <property type="component" value="Unassembled WGS sequence"/>
</dbReference>
<dbReference type="OrthoDB" id="3540210at2759"/>
<dbReference type="AlphaFoldDB" id="A0A1Y1ZZ82"/>
<feature type="transmembrane region" description="Helical" evidence="1">
    <location>
        <begin position="565"/>
        <end position="585"/>
    </location>
</feature>
<organism evidence="2 3">
    <name type="scientific">Clohesyomyces aquaticus</name>
    <dbReference type="NCBI Taxonomy" id="1231657"/>
    <lineage>
        <taxon>Eukaryota</taxon>
        <taxon>Fungi</taxon>
        <taxon>Dikarya</taxon>
        <taxon>Ascomycota</taxon>
        <taxon>Pezizomycotina</taxon>
        <taxon>Dothideomycetes</taxon>
        <taxon>Pleosporomycetidae</taxon>
        <taxon>Pleosporales</taxon>
        <taxon>Lindgomycetaceae</taxon>
        <taxon>Clohesyomyces</taxon>
    </lineage>
</organism>
<reference evidence="2 3" key="1">
    <citation type="submission" date="2016-07" db="EMBL/GenBank/DDBJ databases">
        <title>Pervasive Adenine N6-methylation of Active Genes in Fungi.</title>
        <authorList>
            <consortium name="DOE Joint Genome Institute"/>
            <person name="Mondo S.J."/>
            <person name="Dannebaum R.O."/>
            <person name="Kuo R.C."/>
            <person name="Labutti K."/>
            <person name="Haridas S."/>
            <person name="Kuo A."/>
            <person name="Salamov A."/>
            <person name="Ahrendt S.R."/>
            <person name="Lipzen A."/>
            <person name="Sullivan W."/>
            <person name="Andreopoulos W.B."/>
            <person name="Clum A."/>
            <person name="Lindquist E."/>
            <person name="Daum C."/>
            <person name="Ramamoorthy G.K."/>
            <person name="Gryganskyi A."/>
            <person name="Culley D."/>
            <person name="Magnuson J.K."/>
            <person name="James T.Y."/>
            <person name="O'Malley M.A."/>
            <person name="Stajich J.E."/>
            <person name="Spatafora J.W."/>
            <person name="Visel A."/>
            <person name="Grigoriev I.V."/>
        </authorList>
    </citation>
    <scope>NUCLEOTIDE SEQUENCE [LARGE SCALE GENOMIC DNA]</scope>
    <source>
        <strain evidence="2 3">CBS 115471</strain>
    </source>
</reference>
<keyword evidence="1" id="KW-1133">Transmembrane helix</keyword>
<evidence type="ECO:0000313" key="2">
    <source>
        <dbReference type="EMBL" id="ORY15583.1"/>
    </source>
</evidence>
<keyword evidence="1" id="KW-0812">Transmembrane</keyword>
<accession>A0A1Y1ZZ82</accession>
<keyword evidence="3" id="KW-1185">Reference proteome</keyword>
<evidence type="ECO:0000256" key="1">
    <source>
        <dbReference type="SAM" id="Phobius"/>
    </source>
</evidence>
<dbReference type="EMBL" id="MCFA01000024">
    <property type="protein sequence ID" value="ORY15583.1"/>
    <property type="molecule type" value="Genomic_DNA"/>
</dbReference>
<evidence type="ECO:0000313" key="3">
    <source>
        <dbReference type="Proteomes" id="UP000193144"/>
    </source>
</evidence>
<comment type="caution">
    <text evidence="2">The sequence shown here is derived from an EMBL/GenBank/DDBJ whole genome shotgun (WGS) entry which is preliminary data.</text>
</comment>
<proteinExistence type="predicted"/>
<sequence length="696" mass="77373">MWWNTCADVHCGFWINWENGAVNGSTLTLPVEWGLVVGGFLALFVKLGGEHLWMSLCFIIHQLKASSKMQDDVHHQSQLVLRNVESEATLIQQLFKIASSHKGARLRAFSRFIPLILLASTSAVFFWAGAGLSSRFITSQEEVVQAIDKSCGWAKIPSFKDLTDDTSFQAASALIATTRHGFRNSVSYAKACYSQKGVNATACNKYIQPTLPYSVAQNASCPFDSKMCKSSTILLDTGHLRTDNLLGFNTKPEDALSFRKIFSCAPLAGENYTEKGWQPIPDDLGANTYAKYVKGYKFGEWTSGSNPGNWTFYVTDAEFLLSKKYYSLDFVTSFVNSSEADKEIPFNPIPELQSSDSDVYVVGLQNRASYMSRIDDPWFNAPNCTEVPGKLIPKFCVPVSPFNFLGCKEQYQFCTADQKSCSPLNGIHGISTKGWSSSEPLTKNQEALFAIIWRAMWASQLNFQLGLLADENLVANDYLWDSGGFQIGMSAALPNNQWETEVRNWMNTSLVAVQMSPLSWAQPEEFDVMPGISTTKYIIPPADEASKQLCKKVKQRSAAHTSFSVLKLFLLFALGLFFIISNLALPKVVATFQRRTGSGANKRLEWIESSTFQLQRMAAEGRGIGPWEGREANVPRLVGDGRRFNLTSESLKGAWSRVDSWEVLGRGNGNGNAKVGDTEVSVDRVELLKLERDERS</sequence>
<name>A0A1Y1ZZ82_9PLEO</name>
<gene>
    <name evidence="2" type="ORF">BCR34DRAFT_170710</name>
</gene>